<keyword evidence="2" id="KW-1185">Reference proteome</keyword>
<dbReference type="KEGG" id="kra:Krad_4683"/>
<accession>A6WH52</accession>
<organism evidence="1 2">
    <name type="scientific">Kineococcus radiotolerans (strain ATCC BAA-149 / DSM 14245 / SRS30216)</name>
    <dbReference type="NCBI Taxonomy" id="266940"/>
    <lineage>
        <taxon>Bacteria</taxon>
        <taxon>Bacillati</taxon>
        <taxon>Actinomycetota</taxon>
        <taxon>Actinomycetes</taxon>
        <taxon>Kineosporiales</taxon>
        <taxon>Kineosporiaceae</taxon>
        <taxon>Kineococcus</taxon>
    </lineage>
</organism>
<dbReference type="HOGENOM" id="CLU_1319500_0_0_11"/>
<sequence>MTTTTSPVFTSDQLAALNDAIRAALADVGALPADVADADRVVDDATHAVAARVAGGVVTVPADEHAALLADRLTVDHLAALLGTTPTWDGGADFLGSVASILTVSNRPSVADGDRAWSYRERFRLATGRELPELHATEPECQGCFEQVAPGTLDDDGWCADHPAAEEAGEADEEQPVTADAAEATETAANTEADLHMVFERQILRDGR</sequence>
<dbReference type="Proteomes" id="UP000001116">
    <property type="component" value="Plasmid pKRAD01"/>
</dbReference>
<name>A6WH52_KINRD</name>
<keyword evidence="1" id="KW-0614">Plasmid</keyword>
<proteinExistence type="predicted"/>
<dbReference type="AlphaFoldDB" id="A6WH52"/>
<evidence type="ECO:0000313" key="2">
    <source>
        <dbReference type="Proteomes" id="UP000001116"/>
    </source>
</evidence>
<dbReference type="EMBL" id="CP000751">
    <property type="protein sequence ID" value="ABS06141.1"/>
    <property type="molecule type" value="Genomic_DNA"/>
</dbReference>
<gene>
    <name evidence="1" type="ordered locus">Krad_4683</name>
</gene>
<protein>
    <submittedName>
        <fullName evidence="1">Uncharacterized protein</fullName>
    </submittedName>
</protein>
<evidence type="ECO:0000313" key="1">
    <source>
        <dbReference type="EMBL" id="ABS06141.1"/>
    </source>
</evidence>
<reference evidence="2" key="1">
    <citation type="journal article" date="2008" name="PLoS ONE">
        <title>Survival in nuclear waste, extreme resistance, and potential applications gleaned from the genome sequence of Kineococcus radiotolerans SRS30216.</title>
        <authorList>
            <person name="Bagwell C.E."/>
            <person name="Bhat S."/>
            <person name="Hawkins G.M."/>
            <person name="Smith B.W."/>
            <person name="Biswas T."/>
            <person name="Hoover T.R."/>
            <person name="Saunders E."/>
            <person name="Han C.S."/>
            <person name="Tsodikov O.V."/>
            <person name="Shimkets L.J."/>
        </authorList>
    </citation>
    <scope>NUCLEOTIDE SEQUENCE [LARGE SCALE GENOMIC DNA]</scope>
    <source>
        <strain evidence="2">ATCC BAA-149 / DSM 14245 / SRS30216</strain>
    </source>
</reference>
<geneLocation type="plasmid" evidence="1 2">
    <name>pKRAD01</name>
</geneLocation>
<dbReference type="RefSeq" id="WP_012001881.1">
    <property type="nucleotide sequence ID" value="NC_009806.1"/>
</dbReference>